<dbReference type="EMBL" id="LSSK01000461">
    <property type="protein sequence ID" value="OMH83287.1"/>
    <property type="molecule type" value="Genomic_DNA"/>
</dbReference>
<dbReference type="Proteomes" id="UP000188320">
    <property type="component" value="Unassembled WGS sequence"/>
</dbReference>
<evidence type="ECO:0000313" key="2">
    <source>
        <dbReference type="Proteomes" id="UP000188320"/>
    </source>
</evidence>
<protein>
    <submittedName>
        <fullName evidence="1">Uncharacterized protein</fullName>
    </submittedName>
</protein>
<keyword evidence="2" id="KW-1185">Reference proteome</keyword>
<accession>A0A1R1PQP7</accession>
<proteinExistence type="predicted"/>
<name>A0A1R1PQP7_ZANCU</name>
<dbReference type="AlphaFoldDB" id="A0A1R1PQP7"/>
<gene>
    <name evidence="1" type="ORF">AX774_g3214</name>
</gene>
<reference evidence="2" key="1">
    <citation type="submission" date="2017-01" db="EMBL/GenBank/DDBJ databases">
        <authorList>
            <person name="Wang Y."/>
            <person name="White M."/>
            <person name="Kvist S."/>
            <person name="Moncalvo J.-M."/>
        </authorList>
    </citation>
    <scope>NUCLEOTIDE SEQUENCE [LARGE SCALE GENOMIC DNA]</scope>
    <source>
        <strain evidence="2">COL-18-3</strain>
    </source>
</reference>
<organism evidence="1 2">
    <name type="scientific">Zancudomyces culisetae</name>
    <name type="common">Gut fungus</name>
    <name type="synonym">Smittium culisetae</name>
    <dbReference type="NCBI Taxonomy" id="1213189"/>
    <lineage>
        <taxon>Eukaryota</taxon>
        <taxon>Fungi</taxon>
        <taxon>Fungi incertae sedis</taxon>
        <taxon>Zoopagomycota</taxon>
        <taxon>Kickxellomycotina</taxon>
        <taxon>Harpellomycetes</taxon>
        <taxon>Harpellales</taxon>
        <taxon>Legeriomycetaceae</taxon>
        <taxon>Zancudomyces</taxon>
    </lineage>
</organism>
<comment type="caution">
    <text evidence="1">The sequence shown here is derived from an EMBL/GenBank/DDBJ whole genome shotgun (WGS) entry which is preliminary data.</text>
</comment>
<evidence type="ECO:0000313" key="1">
    <source>
        <dbReference type="EMBL" id="OMH83287.1"/>
    </source>
</evidence>
<sequence>MYPVLSDKYPPPINPNNCDTIKTMHVATPLPPPCCMFMINSSVDVNQLNIYLPNPEISVADARYASLLIGWTSSIQQ</sequence>